<feature type="region of interest" description="Disordered" evidence="1">
    <location>
        <begin position="1"/>
        <end position="41"/>
    </location>
</feature>
<name>A0ABP8PPX2_9ACTN</name>
<evidence type="ECO:0000256" key="1">
    <source>
        <dbReference type="SAM" id="MobiDB-lite"/>
    </source>
</evidence>
<dbReference type="EMBL" id="BAABHF010000016">
    <property type="protein sequence ID" value="GAA4490413.1"/>
    <property type="molecule type" value="Genomic_DNA"/>
</dbReference>
<evidence type="ECO:0000313" key="2">
    <source>
        <dbReference type="EMBL" id="GAA4490413.1"/>
    </source>
</evidence>
<comment type="caution">
    <text evidence="2">The sequence shown here is derived from an EMBL/GenBank/DDBJ whole genome shotgun (WGS) entry which is preliminary data.</text>
</comment>
<sequence length="82" mass="8484">MEFAQVEDVADSGVTAVGAVPPSRVEPGAGRTGGSPSPSWAPVRSACAVRYLVQTGKGRPYYVKAGAMVCDPAYFRAAPALR</sequence>
<protein>
    <submittedName>
        <fullName evidence="2">Uncharacterized protein</fullName>
    </submittedName>
</protein>
<evidence type="ECO:0000313" key="3">
    <source>
        <dbReference type="Proteomes" id="UP001500503"/>
    </source>
</evidence>
<proteinExistence type="predicted"/>
<organism evidence="2 3">
    <name type="scientific">Actinoallomurus oryzae</name>
    <dbReference type="NCBI Taxonomy" id="502180"/>
    <lineage>
        <taxon>Bacteria</taxon>
        <taxon>Bacillati</taxon>
        <taxon>Actinomycetota</taxon>
        <taxon>Actinomycetes</taxon>
        <taxon>Streptosporangiales</taxon>
        <taxon>Thermomonosporaceae</taxon>
        <taxon>Actinoallomurus</taxon>
    </lineage>
</organism>
<dbReference type="Proteomes" id="UP001500503">
    <property type="component" value="Unassembled WGS sequence"/>
</dbReference>
<accession>A0ABP8PPX2</accession>
<gene>
    <name evidence="2" type="ORF">GCM10023191_022550</name>
</gene>
<keyword evidence="3" id="KW-1185">Reference proteome</keyword>
<reference evidence="3" key="1">
    <citation type="journal article" date="2019" name="Int. J. Syst. Evol. Microbiol.">
        <title>The Global Catalogue of Microorganisms (GCM) 10K type strain sequencing project: providing services to taxonomists for standard genome sequencing and annotation.</title>
        <authorList>
            <consortium name="The Broad Institute Genomics Platform"/>
            <consortium name="The Broad Institute Genome Sequencing Center for Infectious Disease"/>
            <person name="Wu L."/>
            <person name="Ma J."/>
        </authorList>
    </citation>
    <scope>NUCLEOTIDE SEQUENCE [LARGE SCALE GENOMIC DNA]</scope>
    <source>
        <strain evidence="3">JCM 17933</strain>
    </source>
</reference>